<name>A0LBB1_MAGMM</name>
<dbReference type="InterPro" id="IPR020816">
    <property type="entry name" value="Histone-like_DNA-bd_CS"/>
</dbReference>
<evidence type="ECO:0000313" key="4">
    <source>
        <dbReference type="EMBL" id="ABK45254.1"/>
    </source>
</evidence>
<dbReference type="Pfam" id="PF00216">
    <property type="entry name" value="Bac_DNA_binding"/>
    <property type="match status" value="1"/>
</dbReference>
<keyword evidence="2 4" id="KW-0238">DNA-binding</keyword>
<dbReference type="PANTHER" id="PTHR33175:SF5">
    <property type="entry name" value="INTEGRATION HOST FACTOR SUBUNIT BETA"/>
    <property type="match status" value="1"/>
</dbReference>
<keyword evidence="5" id="KW-1185">Reference proteome</keyword>
<dbReference type="PROSITE" id="PS00045">
    <property type="entry name" value="HISTONE_LIKE"/>
    <property type="match status" value="1"/>
</dbReference>
<evidence type="ECO:0000256" key="3">
    <source>
        <dbReference type="RuleBase" id="RU003939"/>
    </source>
</evidence>
<comment type="similarity">
    <text evidence="1 3">Belongs to the bacterial histone-like protein family.</text>
</comment>
<reference evidence="5" key="1">
    <citation type="journal article" date="2009" name="Appl. Environ. Microbiol.">
        <title>Complete genome sequence of the chemolithoautotrophic marine magnetotactic coccus strain MC-1.</title>
        <authorList>
            <person name="Schubbe S."/>
            <person name="Williams T.J."/>
            <person name="Xie G."/>
            <person name="Kiss H.E."/>
            <person name="Brettin T.S."/>
            <person name="Martinez D."/>
            <person name="Ross C.A."/>
            <person name="Schuler D."/>
            <person name="Cox B.L."/>
            <person name="Nealson K.H."/>
            <person name="Bazylinski D.A."/>
        </authorList>
    </citation>
    <scope>NUCLEOTIDE SEQUENCE [LARGE SCALE GENOMIC DNA]</scope>
    <source>
        <strain evidence="5">ATCC BAA-1437 / JCM 17883 / MC-1</strain>
    </source>
</reference>
<dbReference type="CDD" id="cd13836">
    <property type="entry name" value="IHF_B"/>
    <property type="match status" value="1"/>
</dbReference>
<dbReference type="RefSeq" id="WP_011714337.1">
    <property type="nucleotide sequence ID" value="NC_008576.1"/>
</dbReference>
<dbReference type="InterPro" id="IPR010992">
    <property type="entry name" value="IHF-like_DNA-bd_dom_sf"/>
</dbReference>
<dbReference type="eggNOG" id="COG0776">
    <property type="taxonomic scope" value="Bacteria"/>
</dbReference>
<dbReference type="STRING" id="156889.Mmc1_2761"/>
<dbReference type="Proteomes" id="UP000002586">
    <property type="component" value="Chromosome"/>
</dbReference>
<dbReference type="PRINTS" id="PR01727">
    <property type="entry name" value="DNABINDINGHU"/>
</dbReference>
<accession>A0LBB1</accession>
<sequence length="91" mass="10235">MTKSELILAVAEQNTLHKQSAVMVVDMVFNELGKALAKGERVELRGFGVFEPRARKPRTAKNPKTGEKVNVEPKTAVHFKPGLDMRKRVDY</sequence>
<evidence type="ECO:0000256" key="1">
    <source>
        <dbReference type="ARBA" id="ARBA00010529"/>
    </source>
</evidence>
<dbReference type="GO" id="GO:0030527">
    <property type="term" value="F:structural constituent of chromatin"/>
    <property type="evidence" value="ECO:0007669"/>
    <property type="project" value="InterPro"/>
</dbReference>
<dbReference type="PANTHER" id="PTHR33175">
    <property type="entry name" value="DNA-BINDING PROTEIN HU"/>
    <property type="match status" value="1"/>
</dbReference>
<dbReference type="KEGG" id="mgm:Mmc1_2761"/>
<dbReference type="SMART" id="SM00411">
    <property type="entry name" value="BHL"/>
    <property type="match status" value="1"/>
</dbReference>
<dbReference type="OrthoDB" id="9804203at2"/>
<dbReference type="GO" id="GO:0003677">
    <property type="term" value="F:DNA binding"/>
    <property type="evidence" value="ECO:0007669"/>
    <property type="project" value="UniProtKB-KW"/>
</dbReference>
<dbReference type="GO" id="GO:0005829">
    <property type="term" value="C:cytosol"/>
    <property type="evidence" value="ECO:0007669"/>
    <property type="project" value="TreeGrafter"/>
</dbReference>
<evidence type="ECO:0000256" key="2">
    <source>
        <dbReference type="ARBA" id="ARBA00023125"/>
    </source>
</evidence>
<dbReference type="Gene3D" id="4.10.520.10">
    <property type="entry name" value="IHF-like DNA-binding proteins"/>
    <property type="match status" value="1"/>
</dbReference>
<proteinExistence type="inferred from homology"/>
<gene>
    <name evidence="4" type="ordered locus">Mmc1_2761</name>
</gene>
<protein>
    <submittedName>
        <fullName evidence="4">Histone family protein DNA-binding protein</fullName>
    </submittedName>
</protein>
<dbReference type="HOGENOM" id="CLU_105066_2_3_5"/>
<dbReference type="SUPFAM" id="SSF47729">
    <property type="entry name" value="IHF-like DNA-binding proteins"/>
    <property type="match status" value="1"/>
</dbReference>
<organism evidence="4 5">
    <name type="scientific">Magnetococcus marinus (strain ATCC BAA-1437 / JCM 17883 / MC-1)</name>
    <dbReference type="NCBI Taxonomy" id="156889"/>
    <lineage>
        <taxon>Bacteria</taxon>
        <taxon>Pseudomonadati</taxon>
        <taxon>Pseudomonadota</taxon>
        <taxon>Magnetococcia</taxon>
        <taxon>Magnetococcales</taxon>
        <taxon>Magnetococcaceae</taxon>
        <taxon>Magnetococcus</taxon>
    </lineage>
</organism>
<dbReference type="InterPro" id="IPR000119">
    <property type="entry name" value="Hist_DNA-bd"/>
</dbReference>
<evidence type="ECO:0000313" key="5">
    <source>
        <dbReference type="Proteomes" id="UP000002586"/>
    </source>
</evidence>
<dbReference type="AlphaFoldDB" id="A0LBB1"/>
<dbReference type="EMBL" id="CP000471">
    <property type="protein sequence ID" value="ABK45254.1"/>
    <property type="molecule type" value="Genomic_DNA"/>
</dbReference>
<reference evidence="4 5" key="2">
    <citation type="journal article" date="2012" name="Int. J. Syst. Evol. Microbiol.">
        <title>Magnetococcus marinus gen. nov., sp. nov., a marine, magnetotactic bacterium that represents a novel lineage (Magnetococcaceae fam. nov.; Magnetococcales ord. nov.) at the base of the Alphaproteobacteria.</title>
        <authorList>
            <person name="Bazylinski D.A."/>
            <person name="Williams T.J."/>
            <person name="Lefevre C.T."/>
            <person name="Berg R.J."/>
            <person name="Zhang C.L."/>
            <person name="Bowser S.S."/>
            <person name="Dean A.J."/>
            <person name="Beveridge T.J."/>
        </authorList>
    </citation>
    <scope>NUCLEOTIDE SEQUENCE [LARGE SCALE GENOMIC DNA]</scope>
    <source>
        <strain evidence="5">ATCC BAA-1437 / JCM 17883 / MC-1</strain>
    </source>
</reference>